<dbReference type="GO" id="GO:0046914">
    <property type="term" value="F:transition metal ion binding"/>
    <property type="evidence" value="ECO:0007669"/>
    <property type="project" value="InterPro"/>
</dbReference>
<feature type="domain" description="Ferrous iron transporter FeoA-like" evidence="2">
    <location>
        <begin position="1"/>
        <end position="73"/>
    </location>
</feature>
<proteinExistence type="predicted"/>
<dbReference type="Gene3D" id="2.30.30.90">
    <property type="match status" value="1"/>
</dbReference>
<dbReference type="Proteomes" id="UP001060919">
    <property type="component" value="Chromosome"/>
</dbReference>
<name>A0A915YHN4_9BACT</name>
<keyword evidence="4" id="KW-1185">Reference proteome</keyword>
<dbReference type="InterPro" id="IPR008988">
    <property type="entry name" value="Transcriptional_repressor_C"/>
</dbReference>
<dbReference type="AlphaFoldDB" id="A0A915YHN4"/>
<evidence type="ECO:0000313" key="4">
    <source>
        <dbReference type="Proteomes" id="UP001060919"/>
    </source>
</evidence>
<evidence type="ECO:0000313" key="3">
    <source>
        <dbReference type="EMBL" id="BDS13370.1"/>
    </source>
</evidence>
<dbReference type="EMBL" id="AP026867">
    <property type="protein sequence ID" value="BDS13370.1"/>
    <property type="molecule type" value="Genomic_DNA"/>
</dbReference>
<dbReference type="InterPro" id="IPR038157">
    <property type="entry name" value="FeoA_core_dom"/>
</dbReference>
<organism evidence="3 4">
    <name type="scientific">Aureispira anguillae</name>
    <dbReference type="NCBI Taxonomy" id="2864201"/>
    <lineage>
        <taxon>Bacteria</taxon>
        <taxon>Pseudomonadati</taxon>
        <taxon>Bacteroidota</taxon>
        <taxon>Saprospiria</taxon>
        <taxon>Saprospirales</taxon>
        <taxon>Saprospiraceae</taxon>
        <taxon>Aureispira</taxon>
    </lineage>
</organism>
<protein>
    <submittedName>
        <fullName evidence="3">Ferrous iron transport protein A</fullName>
    </submittedName>
</protein>
<keyword evidence="1" id="KW-0408">Iron</keyword>
<dbReference type="SUPFAM" id="SSF50037">
    <property type="entry name" value="C-terminal domain of transcriptional repressors"/>
    <property type="match status" value="1"/>
</dbReference>
<dbReference type="InterPro" id="IPR007167">
    <property type="entry name" value="Fe-transptr_FeoA-like"/>
</dbReference>
<dbReference type="Pfam" id="PF04023">
    <property type="entry name" value="FeoA"/>
    <property type="match status" value="1"/>
</dbReference>
<dbReference type="KEGG" id="aup:AsAng_0041070"/>
<evidence type="ECO:0000256" key="1">
    <source>
        <dbReference type="ARBA" id="ARBA00023004"/>
    </source>
</evidence>
<dbReference type="SMART" id="SM00899">
    <property type="entry name" value="FeoA"/>
    <property type="match status" value="1"/>
</dbReference>
<accession>A0A915YHN4</accession>
<reference evidence="3" key="1">
    <citation type="submission" date="2022-09" db="EMBL/GenBank/DDBJ databases">
        <title>Aureispira anguillicida sp. nov., isolated from Leptocephalus of Japanese eel Anguilla japonica.</title>
        <authorList>
            <person name="Yuasa K."/>
            <person name="Mekata T."/>
            <person name="Ikunari K."/>
        </authorList>
    </citation>
    <scope>NUCLEOTIDE SEQUENCE</scope>
    <source>
        <strain evidence="3">EL160426</strain>
    </source>
</reference>
<gene>
    <name evidence="3" type="ORF">AsAng_0041070</name>
</gene>
<dbReference type="RefSeq" id="WP_264788650.1">
    <property type="nucleotide sequence ID" value="NZ_AP026867.1"/>
</dbReference>
<sequence length="74" mass="8030">MVLTDLKTGEKAIIQSFGNPKVELIMTDMGCPLGTTIEIYHKTISNGPISIKTSSGNLLAIRSEEAKHLTICKQ</sequence>
<evidence type="ECO:0000259" key="2">
    <source>
        <dbReference type="SMART" id="SM00899"/>
    </source>
</evidence>